<keyword evidence="2" id="KW-0418">Kinase</keyword>
<keyword evidence="5" id="KW-0067">ATP-binding</keyword>
<keyword evidence="2" id="KW-0723">Serine/threonine-protein kinase</keyword>
<dbReference type="Pfam" id="PF12819">
    <property type="entry name" value="Malectin_like"/>
    <property type="match status" value="1"/>
</dbReference>
<evidence type="ECO:0000256" key="4">
    <source>
        <dbReference type="ARBA" id="ARBA00022741"/>
    </source>
</evidence>
<dbReference type="InterPro" id="IPR045272">
    <property type="entry name" value="ANXUR1/2-like"/>
</dbReference>
<keyword evidence="6" id="KW-0325">Glycoprotein</keyword>
<reference evidence="8" key="1">
    <citation type="submission" date="2022-06" db="EMBL/GenBank/DDBJ databases">
        <title>Uncovering the hologenomic basis of an extraordinary plant invasion.</title>
        <authorList>
            <person name="Bieker V.C."/>
            <person name="Martin M.D."/>
            <person name="Gilbert T."/>
            <person name="Hodgins K."/>
            <person name="Battlay P."/>
            <person name="Petersen B."/>
            <person name="Wilson J."/>
        </authorList>
    </citation>
    <scope>NUCLEOTIDE SEQUENCE</scope>
    <source>
        <strain evidence="8">AA19_3_7</strain>
        <tissue evidence="8">Leaf</tissue>
    </source>
</reference>
<keyword evidence="3" id="KW-0808">Transferase</keyword>
<keyword evidence="4" id="KW-0547">Nucleotide-binding</keyword>
<dbReference type="PANTHER" id="PTHR34590">
    <property type="entry name" value="OS03G0124300 PROTEIN-RELATED"/>
    <property type="match status" value="1"/>
</dbReference>
<name>A0AAD5C7C0_AMBAR</name>
<comment type="caution">
    <text evidence="8">The sequence shown here is derived from an EMBL/GenBank/DDBJ whole genome shotgun (WGS) entry which is preliminary data.</text>
</comment>
<dbReference type="GO" id="GO:0004714">
    <property type="term" value="F:transmembrane receptor protein tyrosine kinase activity"/>
    <property type="evidence" value="ECO:0007669"/>
    <property type="project" value="InterPro"/>
</dbReference>
<feature type="domain" description="Malectin-like" evidence="7">
    <location>
        <begin position="23"/>
        <end position="190"/>
    </location>
</feature>
<keyword evidence="9" id="KW-1185">Reference proteome</keyword>
<dbReference type="EMBL" id="JAMZMK010009424">
    <property type="protein sequence ID" value="KAI7735878.1"/>
    <property type="molecule type" value="Genomic_DNA"/>
</dbReference>
<evidence type="ECO:0000313" key="9">
    <source>
        <dbReference type="Proteomes" id="UP001206925"/>
    </source>
</evidence>
<comment type="subcellular location">
    <subcellularLocation>
        <location evidence="1">Membrane</location>
        <topology evidence="1">Single-pass type I membrane protein</topology>
    </subcellularLocation>
</comment>
<dbReference type="Gene3D" id="2.60.120.430">
    <property type="entry name" value="Galactose-binding lectin"/>
    <property type="match status" value="1"/>
</dbReference>
<dbReference type="Proteomes" id="UP001206925">
    <property type="component" value="Unassembled WGS sequence"/>
</dbReference>
<evidence type="ECO:0000256" key="6">
    <source>
        <dbReference type="ARBA" id="ARBA00023180"/>
    </source>
</evidence>
<evidence type="ECO:0000256" key="1">
    <source>
        <dbReference type="ARBA" id="ARBA00004479"/>
    </source>
</evidence>
<sequence length="225" mass="26042">MEEVVWRLEFALQLQEDFEKVEKNTRIVKEFLIYVKDTQILNVTFTPSPDSYAFINGIEIVSMPPNLYFNRTTKYVGMTTGPIVGNTMALENLYMLNINGGHISSNEDTGMHRSWDQDDNYIYGASMETPIFHNQIKYSMETPNYTAPEPVYQTQRNMSKLSQDYNLTWMLPVDSGFYYMLRLHFCNIIPQYTKKAAEEAADLFNWTQGSGWHTKQARFAASDAS</sequence>
<gene>
    <name evidence="8" type="ORF">M8C21_032295</name>
</gene>
<dbReference type="GO" id="GO:0004674">
    <property type="term" value="F:protein serine/threonine kinase activity"/>
    <property type="evidence" value="ECO:0007669"/>
    <property type="project" value="UniProtKB-KW"/>
</dbReference>
<dbReference type="PANTHER" id="PTHR34590:SF5">
    <property type="entry name" value="OS04G0586500 PROTEIN"/>
    <property type="match status" value="1"/>
</dbReference>
<accession>A0AAD5C7C0</accession>
<evidence type="ECO:0000256" key="5">
    <source>
        <dbReference type="ARBA" id="ARBA00022840"/>
    </source>
</evidence>
<dbReference type="GO" id="GO:0005524">
    <property type="term" value="F:ATP binding"/>
    <property type="evidence" value="ECO:0007669"/>
    <property type="project" value="UniProtKB-KW"/>
</dbReference>
<evidence type="ECO:0000256" key="3">
    <source>
        <dbReference type="ARBA" id="ARBA00022679"/>
    </source>
</evidence>
<evidence type="ECO:0000259" key="7">
    <source>
        <dbReference type="Pfam" id="PF12819"/>
    </source>
</evidence>
<dbReference type="GO" id="GO:0016020">
    <property type="term" value="C:membrane"/>
    <property type="evidence" value="ECO:0007669"/>
    <property type="project" value="UniProtKB-SubCell"/>
</dbReference>
<organism evidence="8 9">
    <name type="scientific">Ambrosia artemisiifolia</name>
    <name type="common">Common ragweed</name>
    <dbReference type="NCBI Taxonomy" id="4212"/>
    <lineage>
        <taxon>Eukaryota</taxon>
        <taxon>Viridiplantae</taxon>
        <taxon>Streptophyta</taxon>
        <taxon>Embryophyta</taxon>
        <taxon>Tracheophyta</taxon>
        <taxon>Spermatophyta</taxon>
        <taxon>Magnoliopsida</taxon>
        <taxon>eudicotyledons</taxon>
        <taxon>Gunneridae</taxon>
        <taxon>Pentapetalae</taxon>
        <taxon>asterids</taxon>
        <taxon>campanulids</taxon>
        <taxon>Asterales</taxon>
        <taxon>Asteraceae</taxon>
        <taxon>Asteroideae</taxon>
        <taxon>Heliantheae alliance</taxon>
        <taxon>Heliantheae</taxon>
        <taxon>Ambrosia</taxon>
    </lineage>
</organism>
<evidence type="ECO:0000256" key="2">
    <source>
        <dbReference type="ARBA" id="ARBA00022527"/>
    </source>
</evidence>
<dbReference type="InterPro" id="IPR024788">
    <property type="entry name" value="Malectin-like_Carb-bd_dom"/>
</dbReference>
<protein>
    <recommendedName>
        <fullName evidence="7">Malectin-like domain-containing protein</fullName>
    </recommendedName>
</protein>
<dbReference type="AlphaFoldDB" id="A0AAD5C7C0"/>
<proteinExistence type="predicted"/>
<evidence type="ECO:0000313" key="8">
    <source>
        <dbReference type="EMBL" id="KAI7735878.1"/>
    </source>
</evidence>